<evidence type="ECO:0000256" key="1">
    <source>
        <dbReference type="SAM" id="MobiDB-lite"/>
    </source>
</evidence>
<protein>
    <submittedName>
        <fullName evidence="2">KID domain-containing protein</fullName>
    </submittedName>
</protein>
<sequence>LAHARIPHEQIGVPITETSFELQPHHRSRRSHSSVRGTARLSLSFLGQPEQNSSSQGGSVAESEEAEYGYASASSQESQQGSSSPLPEVSIRKSMKCNGKMHSVEITKAVGRVPAKKMLRMILLP</sequence>
<proteinExistence type="predicted"/>
<feature type="region of interest" description="Disordered" evidence="1">
    <location>
        <begin position="1"/>
        <end position="95"/>
    </location>
</feature>
<accession>A0A183DCE5</accession>
<dbReference type="AlphaFoldDB" id="A0A183DCE5"/>
<feature type="compositionally biased region" description="Low complexity" evidence="1">
    <location>
        <begin position="68"/>
        <end position="84"/>
    </location>
</feature>
<dbReference type="WBParaSite" id="GPUH_0000639501-mRNA-1">
    <property type="protein sequence ID" value="GPUH_0000639501-mRNA-1"/>
    <property type="gene ID" value="GPUH_0000639501"/>
</dbReference>
<evidence type="ECO:0000313" key="2">
    <source>
        <dbReference type="WBParaSite" id="GPUH_0000639501-mRNA-1"/>
    </source>
</evidence>
<reference evidence="2" key="1">
    <citation type="submission" date="2016-06" db="UniProtKB">
        <authorList>
            <consortium name="WormBaseParasite"/>
        </authorList>
    </citation>
    <scope>IDENTIFICATION</scope>
</reference>
<organism evidence="2">
    <name type="scientific">Gongylonema pulchrum</name>
    <dbReference type="NCBI Taxonomy" id="637853"/>
    <lineage>
        <taxon>Eukaryota</taxon>
        <taxon>Metazoa</taxon>
        <taxon>Ecdysozoa</taxon>
        <taxon>Nematoda</taxon>
        <taxon>Chromadorea</taxon>
        <taxon>Rhabditida</taxon>
        <taxon>Spirurina</taxon>
        <taxon>Spiruromorpha</taxon>
        <taxon>Spiruroidea</taxon>
        <taxon>Gongylonematidae</taxon>
        <taxon>Gongylonema</taxon>
    </lineage>
</organism>
<name>A0A183DCE5_9BILA</name>